<reference evidence="1 2" key="1">
    <citation type="submission" date="2024-01" db="EMBL/GenBank/DDBJ databases">
        <title>Genome assemblies of Stephania.</title>
        <authorList>
            <person name="Yang L."/>
        </authorList>
    </citation>
    <scope>NUCLEOTIDE SEQUENCE [LARGE SCALE GENOMIC DNA]</scope>
    <source>
        <strain evidence="1">YNDBR</strain>
        <tissue evidence="1">Leaf</tissue>
    </source>
</reference>
<gene>
    <name evidence="1" type="ORF">Syun_016984</name>
</gene>
<dbReference type="AlphaFoldDB" id="A0AAP0J5S0"/>
<organism evidence="1 2">
    <name type="scientific">Stephania yunnanensis</name>
    <dbReference type="NCBI Taxonomy" id="152371"/>
    <lineage>
        <taxon>Eukaryota</taxon>
        <taxon>Viridiplantae</taxon>
        <taxon>Streptophyta</taxon>
        <taxon>Embryophyta</taxon>
        <taxon>Tracheophyta</taxon>
        <taxon>Spermatophyta</taxon>
        <taxon>Magnoliopsida</taxon>
        <taxon>Ranunculales</taxon>
        <taxon>Menispermaceae</taxon>
        <taxon>Menispermoideae</taxon>
        <taxon>Cissampelideae</taxon>
        <taxon>Stephania</taxon>
    </lineage>
</organism>
<keyword evidence="2" id="KW-1185">Reference proteome</keyword>
<evidence type="ECO:0000313" key="1">
    <source>
        <dbReference type="EMBL" id="KAK9128187.1"/>
    </source>
</evidence>
<dbReference type="Proteomes" id="UP001420932">
    <property type="component" value="Unassembled WGS sequence"/>
</dbReference>
<protein>
    <submittedName>
        <fullName evidence="1">Uncharacterized protein</fullName>
    </submittedName>
</protein>
<evidence type="ECO:0000313" key="2">
    <source>
        <dbReference type="Proteomes" id="UP001420932"/>
    </source>
</evidence>
<dbReference type="EMBL" id="JBBNAF010000007">
    <property type="protein sequence ID" value="KAK9128187.1"/>
    <property type="molecule type" value="Genomic_DNA"/>
</dbReference>
<sequence length="87" mass="9212">MAASRVLGRHGTWVSAMVAKLLKCGVVGVGSSIGASGRVLWLEGSWILALGCRFGNEEPGLEPKAETLTFHCFFALQLLALLLSLPT</sequence>
<accession>A0AAP0J5S0</accession>
<proteinExistence type="predicted"/>
<comment type="caution">
    <text evidence="1">The sequence shown here is derived from an EMBL/GenBank/DDBJ whole genome shotgun (WGS) entry which is preliminary data.</text>
</comment>
<name>A0AAP0J5S0_9MAGN</name>